<keyword evidence="1" id="KW-0472">Membrane</keyword>
<evidence type="ECO:0000313" key="3">
    <source>
        <dbReference type="Proteomes" id="UP000248021"/>
    </source>
</evidence>
<sequence>MVGKSRMSKNTYFISGNFLGISANQILFLWSGWTDWLKSSDLRAIFHDNPPHVSKNNFRFS</sequence>
<feature type="transmembrane region" description="Helical" evidence="1">
    <location>
        <begin position="12"/>
        <end position="33"/>
    </location>
</feature>
<accession>A0A2V3TSS5</accession>
<evidence type="ECO:0000313" key="2">
    <source>
        <dbReference type="EMBL" id="PXW50937.1"/>
    </source>
</evidence>
<keyword evidence="3" id="KW-1185">Reference proteome</keyword>
<dbReference type="Proteomes" id="UP000248021">
    <property type="component" value="Unassembled WGS sequence"/>
</dbReference>
<name>A0A2V3TSS5_9HYPH</name>
<proteinExistence type="predicted"/>
<evidence type="ECO:0000256" key="1">
    <source>
        <dbReference type="SAM" id="Phobius"/>
    </source>
</evidence>
<keyword evidence="1" id="KW-1133">Transmembrane helix</keyword>
<comment type="caution">
    <text evidence="2">The sequence shown here is derived from an EMBL/GenBank/DDBJ whole genome shotgun (WGS) entry which is preliminary data.</text>
</comment>
<organism evidence="2 3">
    <name type="scientific">Chelatococcus asaccharovorans</name>
    <dbReference type="NCBI Taxonomy" id="28210"/>
    <lineage>
        <taxon>Bacteria</taxon>
        <taxon>Pseudomonadati</taxon>
        <taxon>Pseudomonadota</taxon>
        <taxon>Alphaproteobacteria</taxon>
        <taxon>Hyphomicrobiales</taxon>
        <taxon>Chelatococcaceae</taxon>
        <taxon>Chelatococcus</taxon>
    </lineage>
</organism>
<gene>
    <name evidence="2" type="ORF">C7450_12248</name>
</gene>
<protein>
    <submittedName>
        <fullName evidence="2">Uncharacterized protein</fullName>
    </submittedName>
</protein>
<dbReference type="AlphaFoldDB" id="A0A2V3TSS5"/>
<dbReference type="EMBL" id="QJJK01000022">
    <property type="protein sequence ID" value="PXW50937.1"/>
    <property type="molecule type" value="Genomic_DNA"/>
</dbReference>
<keyword evidence="1" id="KW-0812">Transmembrane</keyword>
<reference evidence="2 3" key="1">
    <citation type="submission" date="2018-05" db="EMBL/GenBank/DDBJ databases">
        <title>Genomic Encyclopedia of Type Strains, Phase IV (KMG-IV): sequencing the most valuable type-strain genomes for metagenomic binning, comparative biology and taxonomic classification.</title>
        <authorList>
            <person name="Goeker M."/>
        </authorList>
    </citation>
    <scope>NUCLEOTIDE SEQUENCE [LARGE SCALE GENOMIC DNA]</scope>
    <source>
        <strain evidence="2 3">DSM 6462</strain>
    </source>
</reference>